<feature type="compositionally biased region" description="Polar residues" evidence="13">
    <location>
        <begin position="188"/>
        <end position="199"/>
    </location>
</feature>
<feature type="transmembrane region" description="Helical" evidence="14">
    <location>
        <begin position="98"/>
        <end position="115"/>
    </location>
</feature>
<feature type="transmembrane region" description="Helical" evidence="14">
    <location>
        <begin position="135"/>
        <end position="155"/>
    </location>
</feature>
<proteinExistence type="predicted"/>
<comment type="function">
    <text evidence="1">Plays a role in the regulation of neuronal activity.</text>
</comment>
<evidence type="ECO:0000256" key="11">
    <source>
        <dbReference type="ARBA" id="ARBA00023242"/>
    </source>
</evidence>
<evidence type="ECO:0000256" key="6">
    <source>
        <dbReference type="ARBA" id="ARBA00022692"/>
    </source>
</evidence>
<evidence type="ECO:0000256" key="13">
    <source>
        <dbReference type="SAM" id="MobiDB-lite"/>
    </source>
</evidence>
<accession>A0A7R9IXU8</accession>
<evidence type="ECO:0000256" key="14">
    <source>
        <dbReference type="SAM" id="Phobius"/>
    </source>
</evidence>
<keyword evidence="7" id="KW-0256">Endoplasmic reticulum</keyword>
<name>A0A7R9IXU8_TIMCA</name>
<gene>
    <name evidence="15" type="ORF">TCMB3V08_LOCUS1517</name>
</gene>
<evidence type="ECO:0000256" key="9">
    <source>
        <dbReference type="ARBA" id="ARBA00023136"/>
    </source>
</evidence>
<dbReference type="GO" id="GO:0023041">
    <property type="term" value="P:neuronal signal transduction"/>
    <property type="evidence" value="ECO:0007669"/>
    <property type="project" value="InterPro"/>
</dbReference>
<dbReference type="PANTHER" id="PTHR47464">
    <property type="entry name" value="MACOILIN"/>
    <property type="match status" value="1"/>
</dbReference>
<evidence type="ECO:0000256" key="3">
    <source>
        <dbReference type="ARBA" id="ARBA00004269"/>
    </source>
</evidence>
<feature type="region of interest" description="Disordered" evidence="13">
    <location>
        <begin position="297"/>
        <end position="318"/>
    </location>
</feature>
<evidence type="ECO:0000256" key="1">
    <source>
        <dbReference type="ARBA" id="ARBA00003440"/>
    </source>
</evidence>
<evidence type="ECO:0000256" key="8">
    <source>
        <dbReference type="ARBA" id="ARBA00022989"/>
    </source>
</evidence>
<evidence type="ECO:0000256" key="5">
    <source>
        <dbReference type="ARBA" id="ARBA00022553"/>
    </source>
</evidence>
<evidence type="ECO:0000256" key="7">
    <source>
        <dbReference type="ARBA" id="ARBA00022824"/>
    </source>
</evidence>
<dbReference type="Pfam" id="PF09726">
    <property type="entry name" value="Macoilin"/>
    <property type="match status" value="1"/>
</dbReference>
<comment type="subcellular location">
    <subcellularLocation>
        <location evidence="2">Nucleus membrane</location>
        <topology evidence="2">Multi-pass membrane protein</topology>
    </subcellularLocation>
    <subcellularLocation>
        <location evidence="3">Rough endoplasmic reticulum membrane</location>
        <topology evidence="3">Multi-pass membrane protein</topology>
    </subcellularLocation>
</comment>
<feature type="compositionally biased region" description="Basic and acidic residues" evidence="13">
    <location>
        <begin position="233"/>
        <end position="243"/>
    </location>
</feature>
<dbReference type="InterPro" id="IPR019130">
    <property type="entry name" value="Macoilin"/>
</dbReference>
<dbReference type="GO" id="GO:0030867">
    <property type="term" value="C:rough endoplasmic reticulum membrane"/>
    <property type="evidence" value="ECO:0007669"/>
    <property type="project" value="UniProtKB-SubCell"/>
</dbReference>
<protein>
    <recommendedName>
        <fullName evidence="4">Macoilin</fullName>
    </recommendedName>
    <alternativeName>
        <fullName evidence="12">Transmembrane protein 57</fullName>
    </alternativeName>
</protein>
<dbReference type="EMBL" id="OE179421">
    <property type="protein sequence ID" value="CAD7568762.1"/>
    <property type="molecule type" value="Genomic_DNA"/>
</dbReference>
<sequence>MVHTQVMSENGVQFWDKKELLATSTNQRCKTCLIFEWRLTTQKQENDKHSLQIAFSVFFVCIALTSDMICFFFIPLHWLFFAASTYVWVQYVWHTEKGICLPTIILWLLFVYIEAAVRLRDLRHLPFHLDLCRPFAAHCIGYPVVTLGFGFKSYVGYRMRQRKQQEVAKENEFYMQLLQQALPLEQPTSPTQPATTHNTSPEKSRGETTLSNGAVPSGALTPHPTAGKNNHRKSLDKGEDGKAAKYSHSNGSVHTELDFIQRLSSINDFDENEVEKDKSTKGNNVLKSGKWVCNQVRENAVNTQREKKNKANKESLENCSQNHKDDYCLRLEADVKRLKADLQSSRQTEQDLRSQQNILLTSEKNLKGELGQLQQDNDNLQSKLHGLVTARQMDKQTISQLERRVQEERRIRGSVEAQLSAERKTKRAEEAAAARAVVMATAAANKAGGCCTDNCRSRQKDLETEGKQLRRELKVKDDKCLAAEREVQSLRQYKESHNDSEILMSALSAMQDKNAHLENSLSAETRIKLDLFSALGEAKRQLEIRESLIRDQGKEIDELKAKIAQVLAVMPTDSFGPGGPLLGPLSLGSSKLRLTEGPCPGCTVSNLDPNATAYTPKNIVTSTEA</sequence>
<evidence type="ECO:0000256" key="12">
    <source>
        <dbReference type="ARBA" id="ARBA00031129"/>
    </source>
</evidence>
<evidence type="ECO:0000313" key="15">
    <source>
        <dbReference type="EMBL" id="CAD7568762.1"/>
    </source>
</evidence>
<evidence type="ECO:0000256" key="4">
    <source>
        <dbReference type="ARBA" id="ARBA00021882"/>
    </source>
</evidence>
<keyword evidence="11" id="KW-0539">Nucleus</keyword>
<evidence type="ECO:0000256" key="2">
    <source>
        <dbReference type="ARBA" id="ARBA00004232"/>
    </source>
</evidence>
<keyword evidence="8 14" id="KW-1133">Transmembrane helix</keyword>
<feature type="compositionally biased region" description="Basic and acidic residues" evidence="13">
    <location>
        <begin position="304"/>
        <end position="318"/>
    </location>
</feature>
<dbReference type="AlphaFoldDB" id="A0A7R9IXU8"/>
<keyword evidence="6 14" id="KW-0812">Transmembrane</keyword>
<dbReference type="PANTHER" id="PTHR47464:SF2">
    <property type="entry name" value="MACOILIN"/>
    <property type="match status" value="1"/>
</dbReference>
<keyword evidence="5" id="KW-0597">Phosphoprotein</keyword>
<dbReference type="GO" id="GO:0031965">
    <property type="term" value="C:nuclear membrane"/>
    <property type="evidence" value="ECO:0007669"/>
    <property type="project" value="UniProtKB-SubCell"/>
</dbReference>
<organism evidence="15">
    <name type="scientific">Timema californicum</name>
    <name type="common">California timema</name>
    <name type="synonym">Walking stick</name>
    <dbReference type="NCBI Taxonomy" id="61474"/>
    <lineage>
        <taxon>Eukaryota</taxon>
        <taxon>Metazoa</taxon>
        <taxon>Ecdysozoa</taxon>
        <taxon>Arthropoda</taxon>
        <taxon>Hexapoda</taxon>
        <taxon>Insecta</taxon>
        <taxon>Pterygota</taxon>
        <taxon>Neoptera</taxon>
        <taxon>Polyneoptera</taxon>
        <taxon>Phasmatodea</taxon>
        <taxon>Timematodea</taxon>
        <taxon>Timematoidea</taxon>
        <taxon>Timematidae</taxon>
        <taxon>Timema</taxon>
    </lineage>
</organism>
<feature type="region of interest" description="Disordered" evidence="13">
    <location>
        <begin position="186"/>
        <end position="249"/>
    </location>
</feature>
<keyword evidence="9 14" id="KW-0472">Membrane</keyword>
<evidence type="ECO:0000256" key="10">
    <source>
        <dbReference type="ARBA" id="ARBA00023180"/>
    </source>
</evidence>
<keyword evidence="10" id="KW-0325">Glycoprotein</keyword>
<feature type="transmembrane region" description="Helical" evidence="14">
    <location>
        <begin position="53"/>
        <end position="86"/>
    </location>
</feature>
<reference evidence="15" key="1">
    <citation type="submission" date="2020-11" db="EMBL/GenBank/DDBJ databases">
        <authorList>
            <person name="Tran Van P."/>
        </authorList>
    </citation>
    <scope>NUCLEOTIDE SEQUENCE</scope>
</reference>